<keyword evidence="3" id="KW-0227">DNA damage</keyword>
<dbReference type="Ensembl" id="ENSMUNT00000001495.2">
    <property type="protein sequence ID" value="ENSMUNP00000001289.2"/>
    <property type="gene ID" value="ENSMUNG00000001108.2"/>
</dbReference>
<dbReference type="GO" id="GO:0032798">
    <property type="term" value="C:Swi5-Sfr1 complex"/>
    <property type="evidence" value="ECO:0007669"/>
    <property type="project" value="UniProtKB-ARBA"/>
</dbReference>
<dbReference type="GO" id="GO:0000724">
    <property type="term" value="P:double-strand break repair via homologous recombination"/>
    <property type="evidence" value="ECO:0007669"/>
    <property type="project" value="UniProtKB-ARBA"/>
</dbReference>
<reference evidence="8" key="1">
    <citation type="submission" date="2020-03" db="EMBL/GenBank/DDBJ databases">
        <title>Melopsittacus undulatus (budgerigar) genome, bMelUnd1, maternal haplotype with Z.</title>
        <authorList>
            <person name="Gedman G."/>
            <person name="Mountcastle J."/>
            <person name="Haase B."/>
            <person name="Formenti G."/>
            <person name="Wright T."/>
            <person name="Apodaca J."/>
            <person name="Pelan S."/>
            <person name="Chow W."/>
            <person name="Rhie A."/>
            <person name="Howe K."/>
            <person name="Fedrigo O."/>
            <person name="Jarvis E.D."/>
        </authorList>
    </citation>
    <scope>NUCLEOTIDE SEQUENCE [LARGE SCALE GENOMIC DNA]</scope>
</reference>
<reference evidence="8" key="2">
    <citation type="submission" date="2025-08" db="UniProtKB">
        <authorList>
            <consortium name="Ensembl"/>
        </authorList>
    </citation>
    <scope>IDENTIFICATION</scope>
</reference>
<evidence type="ECO:0000313" key="9">
    <source>
        <dbReference type="Proteomes" id="UP000694405"/>
    </source>
</evidence>
<feature type="region of interest" description="Disordered" evidence="7">
    <location>
        <begin position="64"/>
        <end position="108"/>
    </location>
</feature>
<evidence type="ECO:0000256" key="7">
    <source>
        <dbReference type="SAM" id="MobiDB-lite"/>
    </source>
</evidence>
<dbReference type="PANTHER" id="PTHR28529">
    <property type="entry name" value="DNA REPAIR PROTEIN SWI5 HOMOLOG"/>
    <property type="match status" value="1"/>
</dbReference>
<accession>A0A8C6IQ30</accession>
<keyword evidence="4" id="KW-0234">DNA repair</keyword>
<dbReference type="InterPro" id="IPR010760">
    <property type="entry name" value="DNA-repair_Swi5"/>
</dbReference>
<evidence type="ECO:0000313" key="8">
    <source>
        <dbReference type="Ensembl" id="ENSMUNP00000001289.2"/>
    </source>
</evidence>
<dbReference type="Pfam" id="PF07061">
    <property type="entry name" value="Swi5"/>
    <property type="match status" value="1"/>
</dbReference>
<evidence type="ECO:0000256" key="4">
    <source>
        <dbReference type="ARBA" id="ARBA00023204"/>
    </source>
</evidence>
<sequence length="186" mass="19328">MPRGSGGTAAPVGTVGLQFPACSAAAGGLQLPACPTAAAGGLQVPACPTAAAELRVPECPAVPGAAAGSSRGRAGFTESRPQPGPAAAGPAQEIPSPRPCQPNRDNNESLQYEIEELKQKDLALDQEIAQLLSEGYSLEELEKHISLLHEYNDIKDAGQMLLGKLAVIRGVTTKQLYPEYDLELSD</sequence>
<evidence type="ECO:0000256" key="5">
    <source>
        <dbReference type="ARBA" id="ARBA00030081"/>
    </source>
</evidence>
<evidence type="ECO:0000256" key="1">
    <source>
        <dbReference type="ARBA" id="ARBA00008060"/>
    </source>
</evidence>
<keyword evidence="9" id="KW-1185">Reference proteome</keyword>
<dbReference type="AlphaFoldDB" id="A0A8C6IQ30"/>
<gene>
    <name evidence="8" type="primary">LOC101875269</name>
</gene>
<protein>
    <recommendedName>
        <fullName evidence="2">DNA repair protein SWI5 homolog</fullName>
    </recommendedName>
    <alternativeName>
        <fullName evidence="5">Protein SAE3 homolog</fullName>
    </alternativeName>
</protein>
<evidence type="ECO:0000256" key="6">
    <source>
        <dbReference type="ARBA" id="ARBA00059338"/>
    </source>
</evidence>
<feature type="compositionally biased region" description="Low complexity" evidence="7">
    <location>
        <begin position="64"/>
        <end position="75"/>
    </location>
</feature>
<accession>A0A8V5G7C3</accession>
<dbReference type="Gene3D" id="1.20.5.170">
    <property type="match status" value="1"/>
</dbReference>
<name>A0A8C6IQ30_MELUD</name>
<organism evidence="8 9">
    <name type="scientific">Melopsittacus undulatus</name>
    <name type="common">Budgerigar</name>
    <name type="synonym">Psittacus undulatus</name>
    <dbReference type="NCBI Taxonomy" id="13146"/>
    <lineage>
        <taxon>Eukaryota</taxon>
        <taxon>Metazoa</taxon>
        <taxon>Chordata</taxon>
        <taxon>Craniata</taxon>
        <taxon>Vertebrata</taxon>
        <taxon>Euteleostomi</taxon>
        <taxon>Archelosauria</taxon>
        <taxon>Archosauria</taxon>
        <taxon>Dinosauria</taxon>
        <taxon>Saurischia</taxon>
        <taxon>Theropoda</taxon>
        <taxon>Coelurosauria</taxon>
        <taxon>Aves</taxon>
        <taxon>Neognathae</taxon>
        <taxon>Neoaves</taxon>
        <taxon>Telluraves</taxon>
        <taxon>Australaves</taxon>
        <taxon>Psittaciformes</taxon>
        <taxon>Psittaculidae</taxon>
        <taxon>Melopsittacus</taxon>
    </lineage>
</organism>
<dbReference type="Proteomes" id="UP000694405">
    <property type="component" value="Chromosome 11"/>
</dbReference>
<dbReference type="GO" id="GO:0034974">
    <property type="term" value="C:Swi5-Swi2 complex"/>
    <property type="evidence" value="ECO:0007669"/>
    <property type="project" value="TreeGrafter"/>
</dbReference>
<comment type="function">
    <text evidence="6">Component of the SWI5-SFR1 complex, a complex required for double-strand break repair via homologous recombination.</text>
</comment>
<reference evidence="8" key="3">
    <citation type="submission" date="2025-09" db="UniProtKB">
        <authorList>
            <consortium name="Ensembl"/>
        </authorList>
    </citation>
    <scope>IDENTIFICATION</scope>
</reference>
<evidence type="ECO:0000256" key="2">
    <source>
        <dbReference type="ARBA" id="ARBA00019825"/>
    </source>
</evidence>
<proteinExistence type="inferred from homology"/>
<dbReference type="PANTHER" id="PTHR28529:SF2">
    <property type="entry name" value="DNA REPAIR PROTEIN SWI5 HOMOLOG"/>
    <property type="match status" value="1"/>
</dbReference>
<comment type="similarity">
    <text evidence="1">Belongs to the SWI5/SAE3 family.</text>
</comment>
<evidence type="ECO:0000256" key="3">
    <source>
        <dbReference type="ARBA" id="ARBA00022763"/>
    </source>
</evidence>
<dbReference type="FunFam" id="1.20.5.170:FF:000056">
    <property type="entry name" value="DNA repair protein SWI5 homolog"/>
    <property type="match status" value="1"/>
</dbReference>